<proteinExistence type="predicted"/>
<evidence type="ECO:0000313" key="2">
    <source>
        <dbReference type="Proteomes" id="UP000007113"/>
    </source>
</evidence>
<reference evidence="1 2" key="1">
    <citation type="submission" date="2011-11" db="EMBL/GenBank/DDBJ databases">
        <title>Complete sequence of Granulicella mallensis MP5ACTX8.</title>
        <authorList>
            <consortium name="US DOE Joint Genome Institute"/>
            <person name="Lucas S."/>
            <person name="Copeland A."/>
            <person name="Lapidus A."/>
            <person name="Cheng J.-F."/>
            <person name="Goodwin L."/>
            <person name="Pitluck S."/>
            <person name="Peters L."/>
            <person name="Lu M."/>
            <person name="Detter J.C."/>
            <person name="Han C."/>
            <person name="Tapia R."/>
            <person name="Land M."/>
            <person name="Hauser L."/>
            <person name="Kyrpides N."/>
            <person name="Ivanova N."/>
            <person name="Mikhailova N."/>
            <person name="Pagani I."/>
            <person name="Rawat S."/>
            <person name="Mannisto M."/>
            <person name="Haggblom M."/>
            <person name="Woyke T."/>
        </authorList>
    </citation>
    <scope>NUCLEOTIDE SEQUENCE [LARGE SCALE GENOMIC DNA]</scope>
    <source>
        <strain evidence="2">ATCC BAA-1857 / DSM 23137 / MP5ACTX8</strain>
    </source>
</reference>
<dbReference type="EMBL" id="CP003130">
    <property type="protein sequence ID" value="AEU34734.1"/>
    <property type="molecule type" value="Genomic_DNA"/>
</dbReference>
<dbReference type="OrthoDB" id="7667294at2"/>
<name>G8P1J5_GRAMM</name>
<dbReference type="Proteomes" id="UP000007113">
    <property type="component" value="Chromosome"/>
</dbReference>
<evidence type="ECO:0000313" key="1">
    <source>
        <dbReference type="EMBL" id="AEU34734.1"/>
    </source>
</evidence>
<organism evidence="1 2">
    <name type="scientific">Granulicella mallensis (strain ATCC BAA-1857 / DSM 23137 / MP5ACTX8)</name>
    <dbReference type="NCBI Taxonomy" id="682795"/>
    <lineage>
        <taxon>Bacteria</taxon>
        <taxon>Pseudomonadati</taxon>
        <taxon>Acidobacteriota</taxon>
        <taxon>Terriglobia</taxon>
        <taxon>Terriglobales</taxon>
        <taxon>Acidobacteriaceae</taxon>
        <taxon>Granulicella</taxon>
    </lineage>
</organism>
<accession>G8P1J5</accession>
<dbReference type="AlphaFoldDB" id="G8P1J5"/>
<sequence length="964" mass="103516">MIQEFNSARNVYLDLDNQKIVRQLIHTHAPVAVAAATPQLAAANYLGQYAGLFGVSTAQLANLSLEPSPTIEDAPVEYRFLQQKNQFDSTTVAFYQTDLGLPVWQAGISVQMRVNPFRVLTSQSTLHPNLEVTKPTADAVKRAEAITEEELAQLLGLDNSPAASFVPDTKALRIEKKTLVIYQYESANRVVANAPPREQAAAGKANEFVSTLPTLPLPEVSDKITEGDHYVCVKIDFELPVSPIGALHWVAIVDVQTLSVLYLRALVDCVNGLVFEDDPITTNGGPLPTAGSAALNAVRVSDTLPGLIAPSGGTQSLTGNNVILEDVEAPTVAPPTESGATAFNFDARSDNFAAVNAYYHCDKFFRLLDGMGFTQSGYFGHTTFPTPVDHRGSIGTANGVEVNAHCMGNTSGEGILRTTFALADTSNTTDPIGIACDYRVVLHELSGHGTLWNHVNSPNFGFSHSAGDSIAAILNDPGTKATDRFETFPWVYASVNRRHDRTPAAGWGWEGQIALNPFDMFLDDGGYNNEQILSTSHFRIYRSIGGDSTDLPTQQFAARVVTYLILRAIATLTPATNAADAAAWVTALTTADAGDWVSENLTGGAYSKVIRWAFEKQGLYQPSGTATPNNNVGSPPAVDVYVDDGRGGEYTYQPNFWSNQSIWNRLAPDGGTAFQTPVTNQPNYAYVTLKNRGSQTATNVTVKAYHANPAAGLSYPNDWVPMITSQLSAANVPPNSSGEITVGPFEWIPTNVGHECLFMVVSATGDSSNVDNINAGDSIPEWRLVPNDNNVGQRNVFPITGSGTSGLTKQFNSLTFNLKNPMLVSSVVEVRPQLPAFLVDRGWKIEFLNAGGASFRLQPGESQDMIIRLVPGADFTPADVNSASDQTIHLYGYAGGILVGGMSYVIDPNLKVTTGGGGQSGACNAIGTELLKCIDVSKEKITKIRVRKVNVDLDFEAEDCGCSE</sequence>
<gene>
    <name evidence="1" type="ordered locus">AciX8_0379</name>
</gene>
<dbReference type="KEGG" id="gma:AciX8_0379"/>
<dbReference type="STRING" id="682795.AciX8_0379"/>
<dbReference type="RefSeq" id="WP_014263618.1">
    <property type="nucleotide sequence ID" value="NC_016631.1"/>
</dbReference>
<dbReference type="eggNOG" id="COG3227">
    <property type="taxonomic scope" value="Bacteria"/>
</dbReference>
<dbReference type="HOGENOM" id="CLU_306913_0_0_0"/>
<protein>
    <submittedName>
        <fullName evidence="1">Uncharacterized protein</fullName>
    </submittedName>
</protein>
<keyword evidence="2" id="KW-1185">Reference proteome</keyword>